<sequence>MQSATAHEFWIEPQNFQVESGGKLIANLKNGQEFQGSDLAYFSTSTTRFDVIANGRMTPVEGRMGDRPALSTQATEDGLVVIVHETTPSRLKYATWEKFQKFVDHKDFKDIEARHAALGAPREGFRESYTRHTKALVAVGGGAGADAAFGLKTEFVARTNPYAPDFDGRMSVALYLDGAPRADAQVEVFDRDPDGAVTITLHRTNAQGVADIAVTKGHDYLFDAVHLRPYTGEKDAVWETLWAALTFSVPQ</sequence>
<name>A0A2R8BE60_9RHOB</name>
<gene>
    <name evidence="1" type="ORF">ASD8599_02117</name>
</gene>
<organism evidence="1 2">
    <name type="scientific">Ascidiaceihabitans donghaensis</name>
    <dbReference type="NCBI Taxonomy" id="1510460"/>
    <lineage>
        <taxon>Bacteria</taxon>
        <taxon>Pseudomonadati</taxon>
        <taxon>Pseudomonadota</taxon>
        <taxon>Alphaproteobacteria</taxon>
        <taxon>Rhodobacterales</taxon>
        <taxon>Paracoccaceae</taxon>
        <taxon>Ascidiaceihabitans</taxon>
    </lineage>
</organism>
<evidence type="ECO:0000313" key="2">
    <source>
        <dbReference type="Proteomes" id="UP000244880"/>
    </source>
</evidence>
<protein>
    <recommendedName>
        <fullName evidence="3">Nickel uptake substrate-specific transmembrane region</fullName>
    </recommendedName>
</protein>
<evidence type="ECO:0000313" key="1">
    <source>
        <dbReference type="EMBL" id="SPH21365.1"/>
    </source>
</evidence>
<dbReference type="InterPro" id="IPR019613">
    <property type="entry name" value="DUF4198"/>
</dbReference>
<keyword evidence="2" id="KW-1185">Reference proteome</keyword>
<evidence type="ECO:0008006" key="3">
    <source>
        <dbReference type="Google" id="ProtNLM"/>
    </source>
</evidence>
<proteinExistence type="predicted"/>
<accession>A0A2R8BE60</accession>
<dbReference type="Proteomes" id="UP000244880">
    <property type="component" value="Unassembled WGS sequence"/>
</dbReference>
<dbReference type="EMBL" id="OMOR01000001">
    <property type="protein sequence ID" value="SPH21365.1"/>
    <property type="molecule type" value="Genomic_DNA"/>
</dbReference>
<dbReference type="AlphaFoldDB" id="A0A2R8BE60"/>
<dbReference type="Pfam" id="PF10670">
    <property type="entry name" value="DUF4198"/>
    <property type="match status" value="1"/>
</dbReference>
<reference evidence="1 2" key="1">
    <citation type="submission" date="2018-03" db="EMBL/GenBank/DDBJ databases">
        <authorList>
            <person name="Keele B.F."/>
        </authorList>
    </citation>
    <scope>NUCLEOTIDE SEQUENCE [LARGE SCALE GENOMIC DNA]</scope>
    <source>
        <strain evidence="1 2">CECT 8599</strain>
    </source>
</reference>